<dbReference type="PANTHER" id="PTHR30160:SF1">
    <property type="entry name" value="LIPOPOLYSACCHARIDE 1,2-N-ACETYLGLUCOSAMINETRANSFERASE-RELATED"/>
    <property type="match status" value="1"/>
</dbReference>
<dbReference type="AlphaFoldDB" id="A0A381QUZ5"/>
<dbReference type="Gene3D" id="3.40.50.2000">
    <property type="entry name" value="Glycogen Phosphorylase B"/>
    <property type="match status" value="2"/>
</dbReference>
<keyword evidence="1" id="KW-0328">Glycosyltransferase</keyword>
<dbReference type="InterPro" id="IPR002201">
    <property type="entry name" value="Glyco_trans_9"/>
</dbReference>
<dbReference type="SUPFAM" id="SSF53756">
    <property type="entry name" value="UDP-Glycosyltransferase/glycogen phosphorylase"/>
    <property type="match status" value="1"/>
</dbReference>
<accession>A0A381QUZ5</accession>
<evidence type="ECO:0000256" key="2">
    <source>
        <dbReference type="ARBA" id="ARBA00022679"/>
    </source>
</evidence>
<dbReference type="InterPro" id="IPR051199">
    <property type="entry name" value="LPS_LOS_Heptosyltrfase"/>
</dbReference>
<reference evidence="3" key="1">
    <citation type="submission" date="2018-05" db="EMBL/GenBank/DDBJ databases">
        <authorList>
            <person name="Lanie J.A."/>
            <person name="Ng W.-L."/>
            <person name="Kazmierczak K.M."/>
            <person name="Andrzejewski T.M."/>
            <person name="Davidsen T.M."/>
            <person name="Wayne K.J."/>
            <person name="Tettelin H."/>
            <person name="Glass J.I."/>
            <person name="Rusch D."/>
            <person name="Podicherti R."/>
            <person name="Tsui H.-C.T."/>
            <person name="Winkler M.E."/>
        </authorList>
    </citation>
    <scope>NUCLEOTIDE SEQUENCE</scope>
</reference>
<evidence type="ECO:0000313" key="3">
    <source>
        <dbReference type="EMBL" id="SUZ83236.1"/>
    </source>
</evidence>
<name>A0A381QUZ5_9ZZZZ</name>
<dbReference type="PANTHER" id="PTHR30160">
    <property type="entry name" value="TETRAACYLDISACCHARIDE 4'-KINASE-RELATED"/>
    <property type="match status" value="1"/>
</dbReference>
<gene>
    <name evidence="3" type="ORF">METZ01_LOCUS36090</name>
</gene>
<dbReference type="EMBL" id="UINC01001541">
    <property type="protein sequence ID" value="SUZ83236.1"/>
    <property type="molecule type" value="Genomic_DNA"/>
</dbReference>
<evidence type="ECO:0000256" key="1">
    <source>
        <dbReference type="ARBA" id="ARBA00022676"/>
    </source>
</evidence>
<proteinExistence type="predicted"/>
<dbReference type="CDD" id="cd03789">
    <property type="entry name" value="GT9_LPS_heptosyltransferase"/>
    <property type="match status" value="1"/>
</dbReference>
<dbReference type="GO" id="GO:0008713">
    <property type="term" value="F:ADP-heptose-lipopolysaccharide heptosyltransferase activity"/>
    <property type="evidence" value="ECO:0007669"/>
    <property type="project" value="TreeGrafter"/>
</dbReference>
<keyword evidence="2" id="KW-0808">Transferase</keyword>
<sequence length="357" mass="40741">MDVRYDCRYFKGTMPCIPHKDHGVECNSNCEYLDSIDQNILIIKLGAMGDVIRTTPIITRLKNEYPNGKIFWLTYFPEVLPESVDQPMGFRNEDLVWLRSLDFIMAINLDKEPEACALMNQLNIQNKYGFGLTKGMPAPLNENANHKFLTGISDSYSKSNTKHYLEEIFELCCWEYQDEEYLLPKYEPNEFNIELKNVDGKVIGLNTGCGGRWTSRKWPNNSWLTLINLLQKEGYTVLLLGGENEDEQNKKLSGESGAEYMGFFSFKQFISLVAKCNAVVSTVTMAMHVAIGLRKPLVLLNNIFNPNEFHFFAPSKIVGPDKNCDCYYLPECINGRSCIEEISAEKVLAEIKMILPL</sequence>
<protein>
    <recommendedName>
        <fullName evidence="4">Glycosyltransferase family 9 protein</fullName>
    </recommendedName>
</protein>
<evidence type="ECO:0008006" key="4">
    <source>
        <dbReference type="Google" id="ProtNLM"/>
    </source>
</evidence>
<organism evidence="3">
    <name type="scientific">marine metagenome</name>
    <dbReference type="NCBI Taxonomy" id="408172"/>
    <lineage>
        <taxon>unclassified sequences</taxon>
        <taxon>metagenomes</taxon>
        <taxon>ecological metagenomes</taxon>
    </lineage>
</organism>
<dbReference type="GO" id="GO:0005829">
    <property type="term" value="C:cytosol"/>
    <property type="evidence" value="ECO:0007669"/>
    <property type="project" value="TreeGrafter"/>
</dbReference>
<dbReference type="Pfam" id="PF01075">
    <property type="entry name" value="Glyco_transf_9"/>
    <property type="match status" value="1"/>
</dbReference>
<dbReference type="GO" id="GO:0009244">
    <property type="term" value="P:lipopolysaccharide core region biosynthetic process"/>
    <property type="evidence" value="ECO:0007669"/>
    <property type="project" value="TreeGrafter"/>
</dbReference>